<feature type="transmembrane region" description="Helical" evidence="1">
    <location>
        <begin position="89"/>
        <end position="109"/>
    </location>
</feature>
<evidence type="ECO:0000256" key="1">
    <source>
        <dbReference type="SAM" id="Phobius"/>
    </source>
</evidence>
<dbReference type="RefSeq" id="WP_239264738.1">
    <property type="nucleotide sequence ID" value="NZ_DAMCTM010000004.1"/>
</dbReference>
<dbReference type="PANTHER" id="PTHR42903">
    <property type="entry name" value="INNER MEMBRANE PROTEIN YCCF"/>
    <property type="match status" value="1"/>
</dbReference>
<organism evidence="3 4">
    <name type="scientific">Arsenicicoccus bolidensis</name>
    <dbReference type="NCBI Taxonomy" id="229480"/>
    <lineage>
        <taxon>Bacteria</taxon>
        <taxon>Bacillati</taxon>
        <taxon>Actinomycetota</taxon>
        <taxon>Actinomycetes</taxon>
        <taxon>Micrococcales</taxon>
        <taxon>Intrasporangiaceae</taxon>
        <taxon>Arsenicicoccus</taxon>
    </lineage>
</organism>
<dbReference type="InterPro" id="IPR052937">
    <property type="entry name" value="Inner_membrane_protein"/>
</dbReference>
<gene>
    <name evidence="3" type="ORF">MHL29_11290</name>
</gene>
<evidence type="ECO:0000313" key="3">
    <source>
        <dbReference type="EMBL" id="MCG7322462.1"/>
    </source>
</evidence>
<reference evidence="3 4" key="1">
    <citation type="submission" date="2022-02" db="EMBL/GenBank/DDBJ databases">
        <title>Uncovering new skin microbiome diversity through culturing and metagenomics.</title>
        <authorList>
            <person name="Conlan S."/>
            <person name="Deming C."/>
            <person name="Nisc Comparative Sequencing Program N."/>
            <person name="Segre J.A."/>
        </authorList>
    </citation>
    <scope>NUCLEOTIDE SEQUENCE [LARGE SCALE GENOMIC DNA]</scope>
    <source>
        <strain evidence="3 4">ACRQZ</strain>
    </source>
</reference>
<protein>
    <submittedName>
        <fullName evidence="3">YccF domain-containing protein</fullName>
    </submittedName>
</protein>
<dbReference type="PANTHER" id="PTHR42903:SF1">
    <property type="entry name" value="INNER MEMBRANE PROTEIN YCCF"/>
    <property type="match status" value="1"/>
</dbReference>
<feature type="domain" description="Inner membrane component" evidence="2">
    <location>
        <begin position="4"/>
        <end position="54"/>
    </location>
</feature>
<comment type="caution">
    <text evidence="3">The sequence shown here is derived from an EMBL/GenBank/DDBJ whole genome shotgun (WGS) entry which is preliminary data.</text>
</comment>
<dbReference type="PIRSF" id="PIRSF028777">
    <property type="entry name" value="UCP028777"/>
    <property type="match status" value="1"/>
</dbReference>
<sequence length="136" mass="14699">MRLLLNLIWVVFCGFWLWLTYVIAGIIACVFIVTIPIGVASFRMASYALWPFGRAVVTTPGAGPVSGVANLVWFLIAGWWLALGHLTTAAAQAVTIVGIPLAVANLKLIPVTLFPYGKEIVDARMIPAAQRPLHSL</sequence>
<dbReference type="PROSITE" id="PS51257">
    <property type="entry name" value="PROKAR_LIPOPROTEIN"/>
    <property type="match status" value="1"/>
</dbReference>
<dbReference type="NCBIfam" id="NF008740">
    <property type="entry name" value="PRK11770.1-2"/>
    <property type="match status" value="1"/>
</dbReference>
<dbReference type="InterPro" id="IPR005185">
    <property type="entry name" value="YccF"/>
</dbReference>
<keyword evidence="1" id="KW-0812">Transmembrane</keyword>
<keyword evidence="4" id="KW-1185">Reference proteome</keyword>
<feature type="transmembrane region" description="Helical" evidence="1">
    <location>
        <begin position="61"/>
        <end position="83"/>
    </location>
</feature>
<keyword evidence="1" id="KW-1133">Transmembrane helix</keyword>
<keyword evidence="1" id="KW-0472">Membrane</keyword>
<feature type="transmembrane region" description="Helical" evidence="1">
    <location>
        <begin position="15"/>
        <end position="40"/>
    </location>
</feature>
<dbReference type="Proteomes" id="UP001521931">
    <property type="component" value="Unassembled WGS sequence"/>
</dbReference>
<feature type="domain" description="Inner membrane component" evidence="2">
    <location>
        <begin position="69"/>
        <end position="118"/>
    </location>
</feature>
<evidence type="ECO:0000313" key="4">
    <source>
        <dbReference type="Proteomes" id="UP001521931"/>
    </source>
</evidence>
<dbReference type="EMBL" id="JAKRCV010000035">
    <property type="protein sequence ID" value="MCG7322462.1"/>
    <property type="molecule type" value="Genomic_DNA"/>
</dbReference>
<evidence type="ECO:0000259" key="2">
    <source>
        <dbReference type="Pfam" id="PF03733"/>
    </source>
</evidence>
<dbReference type="Pfam" id="PF03733">
    <property type="entry name" value="YccF"/>
    <property type="match status" value="2"/>
</dbReference>
<name>A0ABS9Q3M5_9MICO</name>
<proteinExistence type="predicted"/>
<dbReference type="InterPro" id="IPR031308">
    <property type="entry name" value="UCP028777"/>
</dbReference>
<accession>A0ABS9Q3M5</accession>